<keyword evidence="3 5" id="KW-0159">Chromosome partition</keyword>
<evidence type="ECO:0000256" key="2">
    <source>
        <dbReference type="ARBA" id="ARBA00022618"/>
    </source>
</evidence>
<dbReference type="AlphaFoldDB" id="A0A9D1SDD2"/>
<dbReference type="PANTHER" id="PTHR34298:SF2">
    <property type="entry name" value="SEGREGATION AND CONDENSATION PROTEIN B"/>
    <property type="match status" value="1"/>
</dbReference>
<dbReference type="GO" id="GO:0051301">
    <property type="term" value="P:cell division"/>
    <property type="evidence" value="ECO:0007669"/>
    <property type="project" value="UniProtKB-KW"/>
</dbReference>
<gene>
    <name evidence="5 7" type="primary">scpB</name>
    <name evidence="7" type="ORF">IAA61_00485</name>
</gene>
<evidence type="ECO:0000256" key="4">
    <source>
        <dbReference type="ARBA" id="ARBA00023306"/>
    </source>
</evidence>
<comment type="caution">
    <text evidence="7">The sequence shown here is derived from an EMBL/GenBank/DDBJ whole genome shotgun (WGS) entry which is preliminary data.</text>
</comment>
<proteinExistence type="inferred from homology"/>
<dbReference type="InterPro" id="IPR036388">
    <property type="entry name" value="WH-like_DNA-bd_sf"/>
</dbReference>
<name>A0A9D1SDD2_9FIRM</name>
<dbReference type="GO" id="GO:0005737">
    <property type="term" value="C:cytoplasm"/>
    <property type="evidence" value="ECO:0007669"/>
    <property type="project" value="UniProtKB-SubCell"/>
</dbReference>
<dbReference type="InterPro" id="IPR036390">
    <property type="entry name" value="WH_DNA-bd_sf"/>
</dbReference>
<evidence type="ECO:0000256" key="5">
    <source>
        <dbReference type="HAMAP-Rule" id="MF_01804"/>
    </source>
</evidence>
<dbReference type="GO" id="GO:0006260">
    <property type="term" value="P:DNA replication"/>
    <property type="evidence" value="ECO:0007669"/>
    <property type="project" value="UniProtKB-UniRule"/>
</dbReference>
<dbReference type="EMBL" id="DVNB01000005">
    <property type="protein sequence ID" value="HIU56269.1"/>
    <property type="molecule type" value="Genomic_DNA"/>
</dbReference>
<dbReference type="InterPro" id="IPR005234">
    <property type="entry name" value="ScpB_csome_segregation"/>
</dbReference>
<feature type="region of interest" description="Disordered" evidence="6">
    <location>
        <begin position="177"/>
        <end position="222"/>
    </location>
</feature>
<dbReference type="HAMAP" id="MF_01804">
    <property type="entry name" value="ScpB"/>
    <property type="match status" value="1"/>
</dbReference>
<dbReference type="SUPFAM" id="SSF46785">
    <property type="entry name" value="Winged helix' DNA-binding domain"/>
    <property type="match status" value="2"/>
</dbReference>
<dbReference type="NCBIfam" id="TIGR00281">
    <property type="entry name" value="SMC-Scp complex subunit ScpB"/>
    <property type="match status" value="1"/>
</dbReference>
<protein>
    <recommendedName>
        <fullName evidence="5">Segregation and condensation protein B</fullName>
    </recommendedName>
</protein>
<evidence type="ECO:0000256" key="6">
    <source>
        <dbReference type="SAM" id="MobiDB-lite"/>
    </source>
</evidence>
<dbReference type="Gene3D" id="1.10.10.10">
    <property type="entry name" value="Winged helix-like DNA-binding domain superfamily/Winged helix DNA-binding domain"/>
    <property type="match status" value="2"/>
</dbReference>
<organism evidence="7 8">
    <name type="scientific">Candidatus Ornithomonoglobus merdipullorum</name>
    <dbReference type="NCBI Taxonomy" id="2840895"/>
    <lineage>
        <taxon>Bacteria</taxon>
        <taxon>Bacillati</taxon>
        <taxon>Bacillota</taxon>
        <taxon>Clostridia</taxon>
        <taxon>Candidatus Ornithomonoglobus</taxon>
    </lineage>
</organism>
<comment type="function">
    <text evidence="5">Participates in chromosomal partition during cell division. May act via the formation of a condensin-like complex containing Smc and ScpA that pull DNA away from mid-cell into both cell halves.</text>
</comment>
<dbReference type="GO" id="GO:0051304">
    <property type="term" value="P:chromosome separation"/>
    <property type="evidence" value="ECO:0007669"/>
    <property type="project" value="InterPro"/>
</dbReference>
<comment type="subunit">
    <text evidence="5">Homodimer. Homodimerization may be required to stabilize the binding of ScpA to the Smc head domains. Component of a cohesin-like complex composed of ScpA, ScpB and the Smc homodimer, in which ScpA and ScpB bind to the head domain of Smc. The presence of the three proteins is required for the association of the complex with DNA.</text>
</comment>
<keyword evidence="1 5" id="KW-0963">Cytoplasm</keyword>
<dbReference type="Proteomes" id="UP000824109">
    <property type="component" value="Unassembled WGS sequence"/>
</dbReference>
<reference evidence="7" key="1">
    <citation type="submission" date="2020-10" db="EMBL/GenBank/DDBJ databases">
        <authorList>
            <person name="Gilroy R."/>
        </authorList>
    </citation>
    <scope>NUCLEOTIDE SEQUENCE</scope>
    <source>
        <strain evidence="7">USAMLcec3-3695</strain>
    </source>
</reference>
<feature type="compositionally biased region" description="Low complexity" evidence="6">
    <location>
        <begin position="177"/>
        <end position="187"/>
    </location>
</feature>
<evidence type="ECO:0000313" key="7">
    <source>
        <dbReference type="EMBL" id="HIU56269.1"/>
    </source>
</evidence>
<dbReference type="PANTHER" id="PTHR34298">
    <property type="entry name" value="SEGREGATION AND CONDENSATION PROTEIN B"/>
    <property type="match status" value="1"/>
</dbReference>
<keyword evidence="2 5" id="KW-0132">Cell division</keyword>
<reference evidence="7" key="2">
    <citation type="journal article" date="2021" name="PeerJ">
        <title>Extensive microbial diversity within the chicken gut microbiome revealed by metagenomics and culture.</title>
        <authorList>
            <person name="Gilroy R."/>
            <person name="Ravi A."/>
            <person name="Getino M."/>
            <person name="Pursley I."/>
            <person name="Horton D.L."/>
            <person name="Alikhan N.F."/>
            <person name="Baker D."/>
            <person name="Gharbi K."/>
            <person name="Hall N."/>
            <person name="Watson M."/>
            <person name="Adriaenssens E.M."/>
            <person name="Foster-Nyarko E."/>
            <person name="Jarju S."/>
            <person name="Secka A."/>
            <person name="Antonio M."/>
            <person name="Oren A."/>
            <person name="Chaudhuri R.R."/>
            <person name="La Ragione R."/>
            <person name="Hildebrand F."/>
            <person name="Pallen M.J."/>
        </authorList>
    </citation>
    <scope>NUCLEOTIDE SEQUENCE</scope>
    <source>
        <strain evidence="7">USAMLcec3-3695</strain>
    </source>
</reference>
<evidence type="ECO:0000313" key="8">
    <source>
        <dbReference type="Proteomes" id="UP000824109"/>
    </source>
</evidence>
<dbReference type="Pfam" id="PF04079">
    <property type="entry name" value="SMC_ScpB"/>
    <property type="match status" value="1"/>
</dbReference>
<sequence length="222" mass="24011">MNNIKYAIEGILFAAGEPVKAAKLAAVLDVSVSDVEAAVSELKDEYNGDHRGFNIIDISDGYQICSRPEYYTYIREIVGEQRNQPLSNAAMEALAIIAYKQPVTRGMVEKIRGVNSDGCMNRLYERGLIDEAGRLDAPGRPILYKTTDTFLRCFGLRSTSDLPEIDLGRLMPDNAENDAAVSSAASSDADENTSKGIGEDTNNSADHEESEPLPGGDAAAED</sequence>
<comment type="similarity">
    <text evidence="5">Belongs to the ScpB family.</text>
</comment>
<keyword evidence="4 5" id="KW-0131">Cell cycle</keyword>
<evidence type="ECO:0000256" key="1">
    <source>
        <dbReference type="ARBA" id="ARBA00022490"/>
    </source>
</evidence>
<evidence type="ECO:0000256" key="3">
    <source>
        <dbReference type="ARBA" id="ARBA00022829"/>
    </source>
</evidence>
<accession>A0A9D1SDD2</accession>
<comment type="subcellular location">
    <subcellularLocation>
        <location evidence="5">Cytoplasm</location>
    </subcellularLocation>
    <text evidence="5">Associated with two foci at the outer edges of the nucleoid region in young cells, and at four foci within both cell halves in older cells.</text>
</comment>